<dbReference type="PROSITE" id="PS00022">
    <property type="entry name" value="EGF_1"/>
    <property type="match status" value="1"/>
</dbReference>
<name>A0A0N4Z326_PARTI</name>
<dbReference type="PROSITE" id="PS51864">
    <property type="entry name" value="ASTACIN"/>
    <property type="match status" value="1"/>
</dbReference>
<protein>
    <recommendedName>
        <fullName evidence="7">Metalloendopeptidase</fullName>
        <ecNumber evidence="7">3.4.24.-</ecNumber>
    </recommendedName>
</protein>
<accession>A0A0N4Z326</accession>
<evidence type="ECO:0000256" key="2">
    <source>
        <dbReference type="ARBA" id="ARBA00022723"/>
    </source>
</evidence>
<keyword evidence="5 7" id="KW-0482">Metalloprotease</keyword>
<reference evidence="10" key="1">
    <citation type="submission" date="2017-02" db="UniProtKB">
        <authorList>
            <consortium name="WormBaseParasite"/>
        </authorList>
    </citation>
    <scope>IDENTIFICATION</scope>
</reference>
<keyword evidence="2 7" id="KW-0479">Metal-binding</keyword>
<feature type="domain" description="Peptidase M12A" evidence="8">
    <location>
        <begin position="1"/>
        <end position="211"/>
    </location>
</feature>
<evidence type="ECO:0000256" key="3">
    <source>
        <dbReference type="ARBA" id="ARBA00022801"/>
    </source>
</evidence>
<dbReference type="SUPFAM" id="SSF55486">
    <property type="entry name" value="Metalloproteases ('zincins'), catalytic domain"/>
    <property type="match status" value="1"/>
</dbReference>
<evidence type="ECO:0000256" key="1">
    <source>
        <dbReference type="ARBA" id="ARBA00022670"/>
    </source>
</evidence>
<dbReference type="Proteomes" id="UP000038045">
    <property type="component" value="Unplaced"/>
</dbReference>
<evidence type="ECO:0000313" key="9">
    <source>
        <dbReference type="Proteomes" id="UP000038045"/>
    </source>
</evidence>
<dbReference type="PRINTS" id="PR00480">
    <property type="entry name" value="ASTACIN"/>
</dbReference>
<dbReference type="AlphaFoldDB" id="A0A0N4Z326"/>
<dbReference type="PANTHER" id="PTHR10127">
    <property type="entry name" value="DISCOIDIN, CUB, EGF, LAMININ , AND ZINC METALLOPROTEASE DOMAIN CONTAINING"/>
    <property type="match status" value="1"/>
</dbReference>
<evidence type="ECO:0000256" key="5">
    <source>
        <dbReference type="ARBA" id="ARBA00023049"/>
    </source>
</evidence>
<keyword evidence="4 7" id="KW-0862">Zinc</keyword>
<comment type="cofactor">
    <cofactor evidence="7">
        <name>Zn(2+)</name>
        <dbReference type="ChEBI" id="CHEBI:29105"/>
    </cofactor>
    <text evidence="7">Binds 1 zinc ion per subunit.</text>
</comment>
<evidence type="ECO:0000256" key="4">
    <source>
        <dbReference type="ARBA" id="ARBA00022833"/>
    </source>
</evidence>
<sequence length="395" mass="45157">MRGRVKRSGFLKSVPNRGMTIRYCMEPFSILQYDMDKAIKMLQEGTCLRFVYSIDCQTAPNDVVRIARNRTSFYSRYPDKYNMIPPKITIEQSIAKRSGCIARKILQYLGLILTELRPDRDMYLKIEYPNISEDFKAEYIPYKGDEVDIEGIPFDFGSLLSRGMYYGSLNAKQALSSRSYRNYIFMLGQSVKLSHYDYKLINSRFCDTKCTETSSTCMNGGFPDPARYCRVCRCPTGYEGTNCEKVKTSSPQCGVTQFQATSEYQFILYKLQSGAASCYYEISVHPLKRIYLRVVHAVAGTTLPCSETVALQIKYQVDKGVTGLCLCGLTPDFRLISESEKVLIIWMSPGSPNRFLIRYKQVGAYDKIEDIQDNYHVDDTNDFKGNVAESEEDDI</sequence>
<evidence type="ECO:0000256" key="6">
    <source>
        <dbReference type="PROSITE-ProRule" id="PRU01211"/>
    </source>
</evidence>
<dbReference type="InterPro" id="IPR000742">
    <property type="entry name" value="EGF"/>
</dbReference>
<keyword evidence="1 7" id="KW-0645">Protease</keyword>
<keyword evidence="9" id="KW-1185">Reference proteome</keyword>
<dbReference type="EC" id="3.4.24.-" evidence="7"/>
<organism evidence="9 10">
    <name type="scientific">Parastrongyloides trichosuri</name>
    <name type="common">Possum-specific nematode worm</name>
    <dbReference type="NCBI Taxonomy" id="131310"/>
    <lineage>
        <taxon>Eukaryota</taxon>
        <taxon>Metazoa</taxon>
        <taxon>Ecdysozoa</taxon>
        <taxon>Nematoda</taxon>
        <taxon>Chromadorea</taxon>
        <taxon>Rhabditida</taxon>
        <taxon>Tylenchina</taxon>
        <taxon>Panagrolaimomorpha</taxon>
        <taxon>Strongyloidoidea</taxon>
        <taxon>Strongyloididae</taxon>
        <taxon>Parastrongyloides</taxon>
    </lineage>
</organism>
<keyword evidence="3 7" id="KW-0378">Hydrolase</keyword>
<dbReference type="GO" id="GO:0004222">
    <property type="term" value="F:metalloendopeptidase activity"/>
    <property type="evidence" value="ECO:0007669"/>
    <property type="project" value="UniProtKB-UniRule"/>
</dbReference>
<evidence type="ECO:0000256" key="7">
    <source>
        <dbReference type="RuleBase" id="RU361183"/>
    </source>
</evidence>
<dbReference type="Gene3D" id="3.40.390.10">
    <property type="entry name" value="Collagenase (Catalytic Domain)"/>
    <property type="match status" value="1"/>
</dbReference>
<dbReference type="GO" id="GO:0046872">
    <property type="term" value="F:metal ion binding"/>
    <property type="evidence" value="ECO:0007669"/>
    <property type="project" value="UniProtKB-KW"/>
</dbReference>
<evidence type="ECO:0000313" key="10">
    <source>
        <dbReference type="WBParaSite" id="PTRK_0000130700.1"/>
    </source>
</evidence>
<dbReference type="GO" id="GO:0006508">
    <property type="term" value="P:proteolysis"/>
    <property type="evidence" value="ECO:0007669"/>
    <property type="project" value="UniProtKB-KW"/>
</dbReference>
<dbReference type="PROSITE" id="PS01186">
    <property type="entry name" value="EGF_2"/>
    <property type="match status" value="1"/>
</dbReference>
<dbReference type="WBParaSite" id="PTRK_0000130700.1">
    <property type="protein sequence ID" value="PTRK_0000130700.1"/>
    <property type="gene ID" value="PTRK_0000130700"/>
</dbReference>
<dbReference type="InterPro" id="IPR001506">
    <property type="entry name" value="Peptidase_M12A"/>
</dbReference>
<proteinExistence type="predicted"/>
<dbReference type="PANTHER" id="PTHR10127:SF780">
    <property type="entry name" value="METALLOENDOPEPTIDASE"/>
    <property type="match status" value="1"/>
</dbReference>
<evidence type="ECO:0000259" key="8">
    <source>
        <dbReference type="PROSITE" id="PS51864"/>
    </source>
</evidence>
<comment type="caution">
    <text evidence="6">Lacks conserved residue(s) required for the propagation of feature annotation.</text>
</comment>
<dbReference type="InterPro" id="IPR024079">
    <property type="entry name" value="MetalloPept_cat_dom_sf"/>
</dbReference>
<dbReference type="Pfam" id="PF01400">
    <property type="entry name" value="Astacin"/>
    <property type="match status" value="1"/>
</dbReference>